<reference evidence="1 2" key="1">
    <citation type="submission" date="2014-02" db="EMBL/GenBank/DDBJ databases">
        <authorList>
            <person name="Sears C."/>
            <person name="Carroll K."/>
            <person name="Sack B.R."/>
            <person name="Qadri F."/>
            <person name="Myers L.L."/>
            <person name="Chung G.-T."/>
            <person name="Escheverria P."/>
            <person name="Fraser C.M."/>
            <person name="Sadzewicz L."/>
            <person name="Shefchek K.A."/>
            <person name="Tallon L."/>
            <person name="Das S.P."/>
            <person name="Daugherty S."/>
            <person name="Mongodin E.F."/>
        </authorList>
    </citation>
    <scope>NUCLEOTIDE SEQUENCE [LARGE SCALE GENOMIC DNA]</scope>
    <source>
        <strain evidence="1 2">3976T8</strain>
    </source>
</reference>
<gene>
    <name evidence="1" type="ORF">M123_0639</name>
</gene>
<protein>
    <submittedName>
        <fullName evidence="1">Uncharacterized protein</fullName>
    </submittedName>
</protein>
<dbReference type="Proteomes" id="UP000020938">
    <property type="component" value="Unassembled WGS sequence"/>
</dbReference>
<organism evidence="1 2">
    <name type="scientific">Bacteroides fragilis str. 3976T8</name>
    <dbReference type="NCBI Taxonomy" id="1339314"/>
    <lineage>
        <taxon>Bacteria</taxon>
        <taxon>Pseudomonadati</taxon>
        <taxon>Bacteroidota</taxon>
        <taxon>Bacteroidia</taxon>
        <taxon>Bacteroidales</taxon>
        <taxon>Bacteroidaceae</taxon>
        <taxon>Bacteroides</taxon>
    </lineage>
</organism>
<dbReference type="AlphaFoldDB" id="A0A016ECT2"/>
<proteinExistence type="predicted"/>
<dbReference type="EMBL" id="JGDS01000034">
    <property type="protein sequence ID" value="EXZ74911.1"/>
    <property type="molecule type" value="Genomic_DNA"/>
</dbReference>
<name>A0A016ECT2_BACFG</name>
<sequence>MLLLGLAVSAACTRKVINRVSGTPDKFTFIFSFYVLG</sequence>
<accession>A0A016ECT2</accession>
<comment type="caution">
    <text evidence="1">The sequence shown here is derived from an EMBL/GenBank/DDBJ whole genome shotgun (WGS) entry which is preliminary data.</text>
</comment>
<evidence type="ECO:0000313" key="1">
    <source>
        <dbReference type="EMBL" id="EXZ74911.1"/>
    </source>
</evidence>
<evidence type="ECO:0000313" key="2">
    <source>
        <dbReference type="Proteomes" id="UP000020938"/>
    </source>
</evidence>